<proteinExistence type="predicted"/>
<keyword evidence="3" id="KW-0808">Transferase</keyword>
<evidence type="ECO:0000256" key="4">
    <source>
        <dbReference type="ARBA" id="ARBA00022898"/>
    </source>
</evidence>
<keyword evidence="4" id="KW-0663">Pyridoxal phosphate</keyword>
<dbReference type="CDD" id="cd00609">
    <property type="entry name" value="AAT_like"/>
    <property type="match status" value="1"/>
</dbReference>
<comment type="cofactor">
    <cofactor evidence="1">
        <name>pyridoxal 5'-phosphate</name>
        <dbReference type="ChEBI" id="CHEBI:597326"/>
    </cofactor>
</comment>
<accession>A0ABW4RYC3</accession>
<protein>
    <submittedName>
        <fullName evidence="6">Aminotransferase class I/II-fold pyridoxal phosphate-dependent enzyme</fullName>
    </submittedName>
</protein>
<organism evidence="6 7">
    <name type="scientific">Luteococcus peritonei</name>
    <dbReference type="NCBI Taxonomy" id="88874"/>
    <lineage>
        <taxon>Bacteria</taxon>
        <taxon>Bacillati</taxon>
        <taxon>Actinomycetota</taxon>
        <taxon>Actinomycetes</taxon>
        <taxon>Propionibacteriales</taxon>
        <taxon>Propionibacteriaceae</taxon>
        <taxon>Luteococcus</taxon>
    </lineage>
</organism>
<sequence length="385" mass="41317">MTRELTIFAEMSALATATGALNLGQGFPDDDGPLEILEAARRAVLEGRNQYPPGRGIPELRQAIAAHQRRFWGIELDPDSQVMVTAGATEALAASLMALAGPGDEVLTVEPFYDAYAAVIQLCGARHTTVRLRRIDGPDGPRFELDAEELAAAVTARTRVILLNNPNNPTGFQFRRDQLQAVVEAAERVGATIVTDEVYEHLCFEAPHVPVASLPGGFERTLTISSAGKTFSVTGWKVGWLSGPAELVDRVEGVKQWLTFTNAAPLQPAVAVGLGLPDEVFARTRESLRQRRDLLVDGLRAAGLQPFVPDAGYFTVADASALGISDAARACREMATRVGVVAIPYSAFCHPAPGEHQAWIRLAQCKSRSTLEAAVERLKGLSAGQ</sequence>
<dbReference type="SUPFAM" id="SSF53383">
    <property type="entry name" value="PLP-dependent transferases"/>
    <property type="match status" value="1"/>
</dbReference>
<evidence type="ECO:0000313" key="7">
    <source>
        <dbReference type="Proteomes" id="UP001597326"/>
    </source>
</evidence>
<dbReference type="Gene3D" id="3.40.640.10">
    <property type="entry name" value="Type I PLP-dependent aspartate aminotransferase-like (Major domain)"/>
    <property type="match status" value="1"/>
</dbReference>
<evidence type="ECO:0000256" key="2">
    <source>
        <dbReference type="ARBA" id="ARBA00022576"/>
    </source>
</evidence>
<reference evidence="7" key="1">
    <citation type="journal article" date="2019" name="Int. J. Syst. Evol. Microbiol.">
        <title>The Global Catalogue of Microorganisms (GCM) 10K type strain sequencing project: providing services to taxonomists for standard genome sequencing and annotation.</title>
        <authorList>
            <consortium name="The Broad Institute Genomics Platform"/>
            <consortium name="The Broad Institute Genome Sequencing Center for Infectious Disease"/>
            <person name="Wu L."/>
            <person name="Ma J."/>
        </authorList>
    </citation>
    <scope>NUCLEOTIDE SEQUENCE [LARGE SCALE GENOMIC DNA]</scope>
    <source>
        <strain evidence="7">CAIM 431</strain>
    </source>
</reference>
<evidence type="ECO:0000313" key="6">
    <source>
        <dbReference type="EMBL" id="MFD1891110.1"/>
    </source>
</evidence>
<evidence type="ECO:0000256" key="3">
    <source>
        <dbReference type="ARBA" id="ARBA00022679"/>
    </source>
</evidence>
<feature type="domain" description="Aminotransferase class I/classII large" evidence="5">
    <location>
        <begin position="21"/>
        <end position="378"/>
    </location>
</feature>
<keyword evidence="2 6" id="KW-0032">Aminotransferase</keyword>
<dbReference type="InterPro" id="IPR004839">
    <property type="entry name" value="Aminotransferase_I/II_large"/>
</dbReference>
<dbReference type="RefSeq" id="WP_343874143.1">
    <property type="nucleotide sequence ID" value="NZ_BAAAIX010000026.1"/>
</dbReference>
<dbReference type="PANTHER" id="PTHR43807">
    <property type="entry name" value="FI04487P"/>
    <property type="match status" value="1"/>
</dbReference>
<evidence type="ECO:0000259" key="5">
    <source>
        <dbReference type="Pfam" id="PF00155"/>
    </source>
</evidence>
<name>A0ABW4RYC3_9ACTN</name>
<dbReference type="InterPro" id="IPR051326">
    <property type="entry name" value="Kynurenine-oxoglutarate_AT"/>
</dbReference>
<keyword evidence="7" id="KW-1185">Reference proteome</keyword>
<dbReference type="PANTHER" id="PTHR43807:SF20">
    <property type="entry name" value="FI04487P"/>
    <property type="match status" value="1"/>
</dbReference>
<dbReference type="Pfam" id="PF00155">
    <property type="entry name" value="Aminotran_1_2"/>
    <property type="match status" value="1"/>
</dbReference>
<dbReference type="Proteomes" id="UP001597326">
    <property type="component" value="Unassembled WGS sequence"/>
</dbReference>
<dbReference type="EMBL" id="JBHUFZ010000028">
    <property type="protein sequence ID" value="MFD1891110.1"/>
    <property type="molecule type" value="Genomic_DNA"/>
</dbReference>
<gene>
    <name evidence="6" type="ORF">ACFSCS_13095</name>
</gene>
<comment type="caution">
    <text evidence="6">The sequence shown here is derived from an EMBL/GenBank/DDBJ whole genome shotgun (WGS) entry which is preliminary data.</text>
</comment>
<dbReference type="Gene3D" id="3.90.1150.10">
    <property type="entry name" value="Aspartate Aminotransferase, domain 1"/>
    <property type="match status" value="1"/>
</dbReference>
<dbReference type="InterPro" id="IPR015422">
    <property type="entry name" value="PyrdxlP-dep_Trfase_small"/>
</dbReference>
<dbReference type="InterPro" id="IPR015424">
    <property type="entry name" value="PyrdxlP-dep_Trfase"/>
</dbReference>
<dbReference type="GO" id="GO:0008483">
    <property type="term" value="F:transaminase activity"/>
    <property type="evidence" value="ECO:0007669"/>
    <property type="project" value="UniProtKB-KW"/>
</dbReference>
<dbReference type="InterPro" id="IPR015421">
    <property type="entry name" value="PyrdxlP-dep_Trfase_major"/>
</dbReference>
<evidence type="ECO:0000256" key="1">
    <source>
        <dbReference type="ARBA" id="ARBA00001933"/>
    </source>
</evidence>